<proteinExistence type="predicted"/>
<feature type="region of interest" description="Disordered" evidence="1">
    <location>
        <begin position="37"/>
        <end position="66"/>
    </location>
</feature>
<accession>A0A1B8PLJ4</accession>
<dbReference type="AlphaFoldDB" id="A0A1B8PLJ4"/>
<organism evidence="2 3">
    <name type="scientific">Moraxella nonliquefaciens</name>
    <dbReference type="NCBI Taxonomy" id="478"/>
    <lineage>
        <taxon>Bacteria</taxon>
        <taxon>Pseudomonadati</taxon>
        <taxon>Pseudomonadota</taxon>
        <taxon>Gammaproteobacteria</taxon>
        <taxon>Moraxellales</taxon>
        <taxon>Moraxellaceae</taxon>
        <taxon>Moraxella</taxon>
    </lineage>
</organism>
<reference evidence="2 3" key="1">
    <citation type="submission" date="2016-06" db="EMBL/GenBank/DDBJ databases">
        <title>Draft genome of Moraxella nonliquefaciens CCUG 60284.</title>
        <authorList>
            <person name="Salva-Serra F."/>
            <person name="Engstrom-Jakobsson H."/>
            <person name="Thorell K."/>
            <person name="Gonzales-Siles L."/>
            <person name="Karlsson R."/>
            <person name="Boulund F."/>
            <person name="Engstrand L."/>
            <person name="Kristiansson E."/>
            <person name="Moore E."/>
        </authorList>
    </citation>
    <scope>NUCLEOTIDE SEQUENCE [LARGE SCALE GENOMIC DNA]</scope>
    <source>
        <strain evidence="2 3">CCUG 60284</strain>
    </source>
</reference>
<evidence type="ECO:0000256" key="1">
    <source>
        <dbReference type="SAM" id="MobiDB-lite"/>
    </source>
</evidence>
<name>A0A1B8PLJ4_MORNO</name>
<sequence length="66" mass="7792">MDFPMNKKDTAVIITHKINFDKRHEPTKTWLIIKPKRKTHRQRTLPQINTQKASSINFINPTNHTA</sequence>
<evidence type="ECO:0000313" key="2">
    <source>
        <dbReference type="EMBL" id="OBX51854.1"/>
    </source>
</evidence>
<comment type="caution">
    <text evidence="2">The sequence shown here is derived from an EMBL/GenBank/DDBJ whole genome shotgun (WGS) entry which is preliminary data.</text>
</comment>
<evidence type="ECO:0000313" key="3">
    <source>
        <dbReference type="Proteomes" id="UP000092671"/>
    </source>
</evidence>
<dbReference type="Proteomes" id="UP000092671">
    <property type="component" value="Unassembled WGS sequence"/>
</dbReference>
<protein>
    <submittedName>
        <fullName evidence="2">Uncharacterized protein</fullName>
    </submittedName>
</protein>
<gene>
    <name evidence="2" type="ORF">A9Z60_06125</name>
</gene>
<dbReference type="EMBL" id="LZDN01000003">
    <property type="protein sequence ID" value="OBX51854.1"/>
    <property type="molecule type" value="Genomic_DNA"/>
</dbReference>
<feature type="compositionally biased region" description="Polar residues" evidence="1">
    <location>
        <begin position="44"/>
        <end position="66"/>
    </location>
</feature>